<dbReference type="SUPFAM" id="SSF49899">
    <property type="entry name" value="Concanavalin A-like lectins/glucanases"/>
    <property type="match status" value="1"/>
</dbReference>
<dbReference type="Gene3D" id="2.60.120.200">
    <property type="match status" value="1"/>
</dbReference>
<evidence type="ECO:0000256" key="1">
    <source>
        <dbReference type="ARBA" id="ARBA00003397"/>
    </source>
</evidence>
<dbReference type="InterPro" id="IPR044156">
    <property type="entry name" value="Galectin-like"/>
</dbReference>
<dbReference type="Ensembl" id="ENSCAFT00040009370.1">
    <property type="protein sequence ID" value="ENSCAFP00040008112.1"/>
    <property type="gene ID" value="ENSCAFG00040004988.1"/>
</dbReference>
<protein>
    <recommendedName>
        <fullName evidence="3">Galectin</fullName>
    </recommendedName>
</protein>
<evidence type="ECO:0000259" key="5">
    <source>
        <dbReference type="PROSITE" id="PS51304"/>
    </source>
</evidence>
<evidence type="ECO:0000256" key="3">
    <source>
        <dbReference type="RuleBase" id="RU102079"/>
    </source>
</evidence>
<dbReference type="PANTHER" id="PTHR11346">
    <property type="entry name" value="GALECTIN"/>
    <property type="match status" value="1"/>
</dbReference>
<name>A0A8C0RYA3_CANLF</name>
<dbReference type="PANTHER" id="PTHR11346:SF98">
    <property type="entry name" value="GALECTIN-RELATED PROTEIN"/>
    <property type="match status" value="1"/>
</dbReference>
<dbReference type="GO" id="GO:0030246">
    <property type="term" value="F:carbohydrate binding"/>
    <property type="evidence" value="ECO:0007669"/>
    <property type="project" value="UniProtKB-UniRule"/>
</dbReference>
<evidence type="ECO:0000256" key="2">
    <source>
        <dbReference type="ARBA" id="ARBA00022734"/>
    </source>
</evidence>
<feature type="compositionally biased region" description="Pro residues" evidence="4">
    <location>
        <begin position="93"/>
        <end position="113"/>
    </location>
</feature>
<dbReference type="SMART" id="SM00908">
    <property type="entry name" value="Gal-bind_lectin"/>
    <property type="match status" value="1"/>
</dbReference>
<feature type="region of interest" description="Disordered" evidence="4">
    <location>
        <begin position="151"/>
        <end position="318"/>
    </location>
</feature>
<accession>A0A8C0RYA3</accession>
<feature type="compositionally biased region" description="Low complexity" evidence="4">
    <location>
        <begin position="214"/>
        <end position="225"/>
    </location>
</feature>
<evidence type="ECO:0000313" key="7">
    <source>
        <dbReference type="Proteomes" id="UP000694542"/>
    </source>
</evidence>
<feature type="domain" description="Galectin" evidence="5">
    <location>
        <begin position="345"/>
        <end position="477"/>
    </location>
</feature>
<proteinExistence type="predicted"/>
<dbReference type="SMART" id="SM00276">
    <property type="entry name" value="GLECT"/>
    <property type="match status" value="1"/>
</dbReference>
<dbReference type="InterPro" id="IPR001079">
    <property type="entry name" value="Galectin_CRD"/>
</dbReference>
<dbReference type="Pfam" id="PF00337">
    <property type="entry name" value="Gal-bind_lectin"/>
    <property type="match status" value="1"/>
</dbReference>
<organism evidence="6 7">
    <name type="scientific">Canis lupus familiaris</name>
    <name type="common">Dog</name>
    <name type="synonym">Canis familiaris</name>
    <dbReference type="NCBI Taxonomy" id="9615"/>
    <lineage>
        <taxon>Eukaryota</taxon>
        <taxon>Metazoa</taxon>
        <taxon>Chordata</taxon>
        <taxon>Craniata</taxon>
        <taxon>Vertebrata</taxon>
        <taxon>Euteleostomi</taxon>
        <taxon>Mammalia</taxon>
        <taxon>Eutheria</taxon>
        <taxon>Laurasiatheria</taxon>
        <taxon>Carnivora</taxon>
        <taxon>Caniformia</taxon>
        <taxon>Canidae</taxon>
        <taxon>Canis</taxon>
    </lineage>
</organism>
<reference evidence="6" key="1">
    <citation type="submission" date="2018-10" db="EMBL/GenBank/DDBJ databases">
        <title>De novo assembly of a Great Dane genome.</title>
        <authorList>
            <person name="Kidd J.M."/>
            <person name="Pendleton A.L."/>
            <person name="Shen F."/>
            <person name="Emery S."/>
        </authorList>
    </citation>
    <scope>NUCLEOTIDE SEQUENCE [LARGE SCALE GENOMIC DNA]</scope>
    <source>
        <strain evidence="6">Great Dane</strain>
    </source>
</reference>
<keyword evidence="2 3" id="KW-0430">Lectin</keyword>
<feature type="compositionally biased region" description="Basic residues" evidence="4">
    <location>
        <begin position="247"/>
        <end position="260"/>
    </location>
</feature>
<feature type="compositionally biased region" description="Pro residues" evidence="4">
    <location>
        <begin position="269"/>
        <end position="279"/>
    </location>
</feature>
<dbReference type="FunFam" id="2.60.120.200:FF:000046">
    <property type="entry name" value="Galectin"/>
    <property type="match status" value="1"/>
</dbReference>
<comment type="function">
    <text evidence="1">Does not bind lactose, and may not bind carbohydrates.</text>
</comment>
<dbReference type="PROSITE" id="PS51304">
    <property type="entry name" value="GALECTIN"/>
    <property type="match status" value="1"/>
</dbReference>
<dbReference type="CDD" id="cd00070">
    <property type="entry name" value="GLECT"/>
    <property type="match status" value="1"/>
</dbReference>
<sequence>MRLGSSTRGTGPGPLAPWHLKKSLPRVLSASCFRAKYLFPQAWSPVISFPPRRPKGSSPPPGWTSSERHRALRQPPPHQGPAAGGEGVTAPATPQPRAPAPPHPRRPGPPLPPARRHLPAAEGQGGPSEPRRPGRVPALFPLNAALGQRDAARATFPPREATAAPEEGSGRDSEPGPGSGGHLRPGGRAPLHLPCTSPAPPAPPLHPPAPPLHPCTSLHPLHLPCTPAPPLHPRTPAPLPRPSLPAGRRRAPGVRARPRVCARPASLGPAPPRGAAPPRDPARAPRPTSPPPPPAAHPRAPRCRKMAGSVADSDAAGKLDDGHLNNSLGSPVQADVYFPRLIVPFCGHIKGGMRPGKKVLVMGIVDLNPESFAISLTCGDSEDPPADVAIELKAVFTDRQLLRNSCISGERGEEQSAIPYFPFIPDQPFRVEILCEHPRFRVFVDGHQLFDFYHRIQTLSAIDTIKINGDLQITKLG</sequence>
<dbReference type="Proteomes" id="UP000694542">
    <property type="component" value="Chromosome 10"/>
</dbReference>
<dbReference type="InterPro" id="IPR013320">
    <property type="entry name" value="ConA-like_dom_sf"/>
</dbReference>
<feature type="compositionally biased region" description="Pro residues" evidence="4">
    <location>
        <begin position="287"/>
        <end position="296"/>
    </location>
</feature>
<feature type="region of interest" description="Disordered" evidence="4">
    <location>
        <begin position="45"/>
        <end position="137"/>
    </location>
</feature>
<feature type="compositionally biased region" description="Pro residues" evidence="4">
    <location>
        <begin position="226"/>
        <end position="243"/>
    </location>
</feature>
<feature type="compositionally biased region" description="Pro residues" evidence="4">
    <location>
        <begin position="197"/>
        <end position="213"/>
    </location>
</feature>
<evidence type="ECO:0000313" key="6">
    <source>
        <dbReference type="Ensembl" id="ENSCAFP00040008112.1"/>
    </source>
</evidence>
<dbReference type="AlphaFoldDB" id="A0A8C0RYA3"/>
<evidence type="ECO:0000256" key="4">
    <source>
        <dbReference type="SAM" id="MobiDB-lite"/>
    </source>
</evidence>
<reference evidence="6" key="2">
    <citation type="submission" date="2025-08" db="UniProtKB">
        <authorList>
            <consortium name="Ensembl"/>
        </authorList>
    </citation>
    <scope>IDENTIFICATION</scope>
</reference>